<dbReference type="Proteomes" id="UP000629596">
    <property type="component" value="Unassembled WGS sequence"/>
</dbReference>
<sequence>MKYLFYDYFYHDVVIKSLLCNFADVENSNSIQFVLNICDADVEDDNLLDFETQVKCVFRNVHRSYIDLHHNIVGDYYISSSEINDKDPILIEYKEEMKNYISMERLCKLKCYSIFTNGGCVKIISENDVEIVNNSL</sequence>
<comment type="caution">
    <text evidence="2">The sequence shown here is derived from an EMBL/GenBank/DDBJ whole genome shotgun (WGS) entry which is preliminary data.</text>
</comment>
<reference evidence="1 4" key="2">
    <citation type="submission" date="2020-08" db="EMBL/GenBank/DDBJ databases">
        <title>Genome public.</title>
        <authorList>
            <person name="Liu C."/>
            <person name="Sun Q."/>
        </authorList>
    </citation>
    <scope>NUCLEOTIDE SEQUENCE [LARGE SCALE GENOMIC DNA]</scope>
    <source>
        <strain evidence="1 4">426_9</strain>
    </source>
</reference>
<evidence type="ECO:0000313" key="3">
    <source>
        <dbReference type="Proteomes" id="UP000256321"/>
    </source>
</evidence>
<dbReference type="EMBL" id="QREV01000015">
    <property type="protein sequence ID" value="RDU49560.1"/>
    <property type="molecule type" value="Genomic_DNA"/>
</dbReference>
<evidence type="ECO:0000313" key="4">
    <source>
        <dbReference type="Proteomes" id="UP000629596"/>
    </source>
</evidence>
<gene>
    <name evidence="2" type="ORF">DWU89_08510</name>
    <name evidence="1" type="ORF">H8784_08315</name>
</gene>
<dbReference type="EMBL" id="JACRTI010000015">
    <property type="protein sequence ID" value="MBC8601726.1"/>
    <property type="molecule type" value="Genomic_DNA"/>
</dbReference>
<reference evidence="2 3" key="1">
    <citation type="submission" date="2018-07" db="EMBL/GenBank/DDBJ databases">
        <title>Parabacteroides acidifaciens nov. sp., isolated from human feces.</title>
        <authorList>
            <person name="Wang Y.J."/>
        </authorList>
    </citation>
    <scope>NUCLEOTIDE SEQUENCE [LARGE SCALE GENOMIC DNA]</scope>
    <source>
        <strain evidence="2 3">426-9</strain>
    </source>
</reference>
<dbReference type="Proteomes" id="UP000256321">
    <property type="component" value="Unassembled WGS sequence"/>
</dbReference>
<evidence type="ECO:0000313" key="2">
    <source>
        <dbReference type="EMBL" id="RDU49560.1"/>
    </source>
</evidence>
<dbReference type="RefSeq" id="WP_115499225.1">
    <property type="nucleotide sequence ID" value="NZ_JACRTI010000015.1"/>
</dbReference>
<accession>A0A3D8HFN1</accession>
<evidence type="ECO:0000313" key="1">
    <source>
        <dbReference type="EMBL" id="MBC8601726.1"/>
    </source>
</evidence>
<name>A0A3D8HFN1_9BACT</name>
<keyword evidence="4" id="KW-1185">Reference proteome</keyword>
<protein>
    <submittedName>
        <fullName evidence="2">Uncharacterized protein</fullName>
    </submittedName>
</protein>
<organism evidence="2 3">
    <name type="scientific">Parabacteroides acidifaciens</name>
    <dbReference type="NCBI Taxonomy" id="2290935"/>
    <lineage>
        <taxon>Bacteria</taxon>
        <taxon>Pseudomonadati</taxon>
        <taxon>Bacteroidota</taxon>
        <taxon>Bacteroidia</taxon>
        <taxon>Bacteroidales</taxon>
        <taxon>Tannerellaceae</taxon>
        <taxon>Parabacteroides</taxon>
    </lineage>
</organism>
<proteinExistence type="predicted"/>
<dbReference type="AlphaFoldDB" id="A0A3D8HFN1"/>